<evidence type="ECO:0000256" key="1">
    <source>
        <dbReference type="ARBA" id="ARBA00005253"/>
    </source>
</evidence>
<dbReference type="InterPro" id="IPR050145">
    <property type="entry name" value="Centrin_CML-like"/>
</dbReference>
<dbReference type="AlphaFoldDB" id="A0A8K1FG21"/>
<dbReference type="SMART" id="SM00054">
    <property type="entry name" value="EFh"/>
    <property type="match status" value="3"/>
</dbReference>
<evidence type="ECO:0000259" key="4">
    <source>
        <dbReference type="PROSITE" id="PS50222"/>
    </source>
</evidence>
<evidence type="ECO:0000256" key="3">
    <source>
        <dbReference type="ARBA" id="ARBA00022837"/>
    </source>
</evidence>
<sequence>MVLAQDEIDACREAFLAFDKDRSGTIDVWELRQVLEAMGQQPTEEELFQMISEVDEDMSGAIDFAEFLQVIDNQKDRAAMFEDDSDMSTNVLPFTNCSSLYLPLCSGTNSVDAFVACGGKPDKSGFVRKETLVKIIKQDFGLTINIEEMINKLDVDGSGEIEFDEFKAILT</sequence>
<dbReference type="PROSITE" id="PS50222">
    <property type="entry name" value="EF_HAND_2"/>
    <property type="match status" value="3"/>
</dbReference>
<dbReference type="CDD" id="cd00051">
    <property type="entry name" value="EFh"/>
    <property type="match status" value="1"/>
</dbReference>
<feature type="domain" description="EF-hand" evidence="4">
    <location>
        <begin position="146"/>
        <end position="171"/>
    </location>
</feature>
<dbReference type="InterPro" id="IPR011992">
    <property type="entry name" value="EF-hand-dom_pair"/>
</dbReference>
<dbReference type="GO" id="GO:0043226">
    <property type="term" value="C:organelle"/>
    <property type="evidence" value="ECO:0007669"/>
    <property type="project" value="UniProtKB-ARBA"/>
</dbReference>
<dbReference type="Gene3D" id="1.10.238.10">
    <property type="entry name" value="EF-hand"/>
    <property type="match status" value="2"/>
</dbReference>
<name>A0A8K1FG21_PYTOL</name>
<dbReference type="InterPro" id="IPR002048">
    <property type="entry name" value="EF_hand_dom"/>
</dbReference>
<keyword evidence="2" id="KW-0677">Repeat</keyword>
<dbReference type="Pfam" id="PF00036">
    <property type="entry name" value="EF-hand_1"/>
    <property type="match status" value="1"/>
</dbReference>
<dbReference type="SUPFAM" id="SSF47473">
    <property type="entry name" value="EF-hand"/>
    <property type="match status" value="1"/>
</dbReference>
<dbReference type="PROSITE" id="PS00018">
    <property type="entry name" value="EF_HAND_1"/>
    <property type="match status" value="3"/>
</dbReference>
<keyword evidence="3" id="KW-0106">Calcium</keyword>
<dbReference type="Pfam" id="PF13499">
    <property type="entry name" value="EF-hand_7"/>
    <property type="match status" value="1"/>
</dbReference>
<proteinExistence type="inferred from homology"/>
<comment type="caution">
    <text evidence="5">The sequence shown here is derived from an EMBL/GenBank/DDBJ whole genome shotgun (WGS) entry which is preliminary data.</text>
</comment>
<evidence type="ECO:0000313" key="6">
    <source>
        <dbReference type="Proteomes" id="UP000794436"/>
    </source>
</evidence>
<dbReference type="FunFam" id="1.10.238.10:FF:000178">
    <property type="entry name" value="Calmodulin-2 A"/>
    <property type="match status" value="1"/>
</dbReference>
<dbReference type="PANTHER" id="PTHR23050">
    <property type="entry name" value="CALCIUM BINDING PROTEIN"/>
    <property type="match status" value="1"/>
</dbReference>
<reference evidence="5" key="1">
    <citation type="submission" date="2019-03" db="EMBL/GenBank/DDBJ databases">
        <title>Long read genome sequence of the mycoparasitic Pythium oligandrum ATCC 38472 isolated from sugarbeet rhizosphere.</title>
        <authorList>
            <person name="Gaulin E."/>
        </authorList>
    </citation>
    <scope>NUCLEOTIDE SEQUENCE</scope>
    <source>
        <strain evidence="5">ATCC 38472_TT</strain>
    </source>
</reference>
<keyword evidence="6" id="KW-1185">Reference proteome</keyword>
<feature type="domain" description="EF-hand" evidence="4">
    <location>
        <begin position="6"/>
        <end position="41"/>
    </location>
</feature>
<gene>
    <name evidence="5" type="ORF">Poli38472_003298</name>
</gene>
<evidence type="ECO:0000256" key="2">
    <source>
        <dbReference type="ARBA" id="ARBA00022737"/>
    </source>
</evidence>
<comment type="similarity">
    <text evidence="1">Belongs to the centrin family.</text>
</comment>
<dbReference type="Proteomes" id="UP000794436">
    <property type="component" value="Unassembled WGS sequence"/>
</dbReference>
<dbReference type="EMBL" id="SPLM01000144">
    <property type="protein sequence ID" value="TMW57373.1"/>
    <property type="molecule type" value="Genomic_DNA"/>
</dbReference>
<protein>
    <recommendedName>
        <fullName evidence="4">EF-hand domain-containing protein</fullName>
    </recommendedName>
</protein>
<accession>A0A8K1FG21</accession>
<dbReference type="GO" id="GO:0005509">
    <property type="term" value="F:calcium ion binding"/>
    <property type="evidence" value="ECO:0007669"/>
    <property type="project" value="InterPro"/>
</dbReference>
<evidence type="ECO:0000313" key="5">
    <source>
        <dbReference type="EMBL" id="TMW57373.1"/>
    </source>
</evidence>
<feature type="domain" description="EF-hand" evidence="4">
    <location>
        <begin position="42"/>
        <end position="77"/>
    </location>
</feature>
<organism evidence="5 6">
    <name type="scientific">Pythium oligandrum</name>
    <name type="common">Mycoparasitic fungus</name>
    <dbReference type="NCBI Taxonomy" id="41045"/>
    <lineage>
        <taxon>Eukaryota</taxon>
        <taxon>Sar</taxon>
        <taxon>Stramenopiles</taxon>
        <taxon>Oomycota</taxon>
        <taxon>Peronosporomycetes</taxon>
        <taxon>Pythiales</taxon>
        <taxon>Pythiaceae</taxon>
        <taxon>Pythium</taxon>
    </lineage>
</organism>
<dbReference type="InterPro" id="IPR018247">
    <property type="entry name" value="EF_Hand_1_Ca_BS"/>
</dbReference>
<dbReference type="OrthoDB" id="26525at2759"/>